<dbReference type="PANTHER" id="PTHR31286">
    <property type="entry name" value="GLYCINE-RICH CELL WALL STRUCTURAL PROTEIN 1.8-LIKE"/>
    <property type="match status" value="1"/>
</dbReference>
<reference evidence="3 4" key="1">
    <citation type="submission" date="2020-05" db="EMBL/GenBank/DDBJ databases">
        <authorList>
            <person name="Campoy J."/>
            <person name="Schneeberger K."/>
            <person name="Spophaly S."/>
        </authorList>
    </citation>
    <scope>NUCLEOTIDE SEQUENCE [LARGE SCALE GENOMIC DNA]</scope>
    <source>
        <strain evidence="3">PruArmRojPasFocal</strain>
    </source>
</reference>
<dbReference type="InterPro" id="IPR025836">
    <property type="entry name" value="Zn_knuckle_CX2CX4HX4C"/>
</dbReference>
<accession>A0A6J5UAU7</accession>
<dbReference type="EMBL" id="CAEKDK010000003">
    <property type="protein sequence ID" value="CAB4273546.1"/>
    <property type="molecule type" value="Genomic_DNA"/>
</dbReference>
<evidence type="ECO:0000259" key="2">
    <source>
        <dbReference type="Pfam" id="PF14392"/>
    </source>
</evidence>
<name>A0A6J5UAU7_PRUAR</name>
<dbReference type="AlphaFoldDB" id="A0A6J5UAU7"/>
<proteinExistence type="predicted"/>
<gene>
    <name evidence="3" type="ORF">CURHAP_LOCUS21425</name>
</gene>
<feature type="domain" description="Zinc knuckle CX2CX4HX4C" evidence="2">
    <location>
        <begin position="69"/>
        <end position="111"/>
    </location>
</feature>
<keyword evidence="1" id="KW-1133">Transmembrane helix</keyword>
<evidence type="ECO:0000313" key="3">
    <source>
        <dbReference type="EMBL" id="CAB4273546.1"/>
    </source>
</evidence>
<sequence>MAEPPNDDNMHSMPLMHGTFWVQLHGVPSFYMTIFVAQAIGAMLGDAIRVDNRDGSDCEGHFILIHVRFDVTLPLISQAPVTFPKVGEKMVEFIYEYLPKYCFACRQLGHST</sequence>
<evidence type="ECO:0000313" key="4">
    <source>
        <dbReference type="Proteomes" id="UP000507222"/>
    </source>
</evidence>
<dbReference type="Pfam" id="PF14392">
    <property type="entry name" value="zf-CCHC_4"/>
    <property type="match status" value="1"/>
</dbReference>
<protein>
    <recommendedName>
        <fullName evidence="2">Zinc knuckle CX2CX4HX4C domain-containing protein</fullName>
    </recommendedName>
</protein>
<dbReference type="InterPro" id="IPR040256">
    <property type="entry name" value="At4g02000-like"/>
</dbReference>
<dbReference type="Proteomes" id="UP000507222">
    <property type="component" value="Unassembled WGS sequence"/>
</dbReference>
<dbReference type="PANTHER" id="PTHR31286:SF167">
    <property type="entry name" value="OS09G0268800 PROTEIN"/>
    <property type="match status" value="1"/>
</dbReference>
<keyword evidence="1" id="KW-0472">Membrane</keyword>
<feature type="transmembrane region" description="Helical" evidence="1">
    <location>
        <begin position="20"/>
        <end position="44"/>
    </location>
</feature>
<keyword evidence="1" id="KW-0812">Transmembrane</keyword>
<organism evidence="3 4">
    <name type="scientific">Prunus armeniaca</name>
    <name type="common">Apricot</name>
    <name type="synonym">Armeniaca vulgaris</name>
    <dbReference type="NCBI Taxonomy" id="36596"/>
    <lineage>
        <taxon>Eukaryota</taxon>
        <taxon>Viridiplantae</taxon>
        <taxon>Streptophyta</taxon>
        <taxon>Embryophyta</taxon>
        <taxon>Tracheophyta</taxon>
        <taxon>Spermatophyta</taxon>
        <taxon>Magnoliopsida</taxon>
        <taxon>eudicotyledons</taxon>
        <taxon>Gunneridae</taxon>
        <taxon>Pentapetalae</taxon>
        <taxon>rosids</taxon>
        <taxon>fabids</taxon>
        <taxon>Rosales</taxon>
        <taxon>Rosaceae</taxon>
        <taxon>Amygdaloideae</taxon>
        <taxon>Amygdaleae</taxon>
        <taxon>Prunus</taxon>
    </lineage>
</organism>
<evidence type="ECO:0000256" key="1">
    <source>
        <dbReference type="SAM" id="Phobius"/>
    </source>
</evidence>